<sequence>MKHAGAGGRGAGVSGILNNFEAYKRWAKTSHERSRYLDVTLQMADMTNEDGKDQKHRDVRPLQIHKSEAATLKAIDAINSFMDPFDVESDDQLFRIASGAPAPPGLCEDIMDAETKGKHAKDSFISERPKKDKDFFEPIKRQKLKTFADMGKKVTVRT</sequence>
<evidence type="ECO:0000313" key="1">
    <source>
        <dbReference type="EMBL" id="KAK6190949.1"/>
    </source>
</evidence>
<dbReference type="AlphaFoldDB" id="A0AAN8KCR6"/>
<keyword evidence="2" id="KW-1185">Reference proteome</keyword>
<accession>A0AAN8KCR6</accession>
<protein>
    <submittedName>
        <fullName evidence="1">Uncharacterized protein</fullName>
    </submittedName>
</protein>
<gene>
    <name evidence="1" type="ORF">SNE40_002707</name>
</gene>
<reference evidence="1 2" key="1">
    <citation type="submission" date="2024-01" db="EMBL/GenBank/DDBJ databases">
        <title>The genome of the rayed Mediterranean limpet Patella caerulea (Linnaeus, 1758).</title>
        <authorList>
            <person name="Anh-Thu Weber A."/>
            <person name="Halstead-Nussloch G."/>
        </authorList>
    </citation>
    <scope>NUCLEOTIDE SEQUENCE [LARGE SCALE GENOMIC DNA]</scope>
    <source>
        <strain evidence="1">AATW-2023a</strain>
        <tissue evidence="1">Whole specimen</tissue>
    </source>
</reference>
<dbReference type="EMBL" id="JAZGQO010000002">
    <property type="protein sequence ID" value="KAK6190949.1"/>
    <property type="molecule type" value="Genomic_DNA"/>
</dbReference>
<evidence type="ECO:0000313" key="2">
    <source>
        <dbReference type="Proteomes" id="UP001347796"/>
    </source>
</evidence>
<dbReference type="Proteomes" id="UP001347796">
    <property type="component" value="Unassembled WGS sequence"/>
</dbReference>
<proteinExistence type="predicted"/>
<name>A0AAN8KCR6_PATCE</name>
<organism evidence="1 2">
    <name type="scientific">Patella caerulea</name>
    <name type="common">Rayed Mediterranean limpet</name>
    <dbReference type="NCBI Taxonomy" id="87958"/>
    <lineage>
        <taxon>Eukaryota</taxon>
        <taxon>Metazoa</taxon>
        <taxon>Spiralia</taxon>
        <taxon>Lophotrochozoa</taxon>
        <taxon>Mollusca</taxon>
        <taxon>Gastropoda</taxon>
        <taxon>Patellogastropoda</taxon>
        <taxon>Patelloidea</taxon>
        <taxon>Patellidae</taxon>
        <taxon>Patella</taxon>
    </lineage>
</organism>
<comment type="caution">
    <text evidence="1">The sequence shown here is derived from an EMBL/GenBank/DDBJ whole genome shotgun (WGS) entry which is preliminary data.</text>
</comment>